<evidence type="ECO:0000313" key="5">
    <source>
        <dbReference type="Proteomes" id="UP001374579"/>
    </source>
</evidence>
<name>A0AAN9GQW1_9CAEN</name>
<feature type="region of interest" description="Disordered" evidence="1">
    <location>
        <begin position="69"/>
        <end position="89"/>
    </location>
</feature>
<dbReference type="Proteomes" id="UP001374579">
    <property type="component" value="Unassembled WGS sequence"/>
</dbReference>
<evidence type="ECO:0000256" key="1">
    <source>
        <dbReference type="SAM" id="MobiDB-lite"/>
    </source>
</evidence>
<keyword evidence="3" id="KW-0732">Signal</keyword>
<keyword evidence="2" id="KW-0472">Membrane</keyword>
<dbReference type="EMBL" id="JBAMIC010000001">
    <property type="protein sequence ID" value="KAK7116791.1"/>
    <property type="molecule type" value="Genomic_DNA"/>
</dbReference>
<accession>A0AAN9GQW1</accession>
<feature type="region of interest" description="Disordered" evidence="1">
    <location>
        <begin position="189"/>
        <end position="222"/>
    </location>
</feature>
<comment type="caution">
    <text evidence="4">The sequence shown here is derived from an EMBL/GenBank/DDBJ whole genome shotgun (WGS) entry which is preliminary data.</text>
</comment>
<evidence type="ECO:0000256" key="3">
    <source>
        <dbReference type="SAM" id="SignalP"/>
    </source>
</evidence>
<feature type="chain" id="PRO_5042907130" evidence="3">
    <location>
        <begin position="25"/>
        <end position="338"/>
    </location>
</feature>
<reference evidence="4 5" key="1">
    <citation type="submission" date="2024-02" db="EMBL/GenBank/DDBJ databases">
        <title>Chromosome-scale genome assembly of the rough periwinkle Littorina saxatilis.</title>
        <authorList>
            <person name="De Jode A."/>
            <person name="Faria R."/>
            <person name="Formenti G."/>
            <person name="Sims Y."/>
            <person name="Smith T.P."/>
            <person name="Tracey A."/>
            <person name="Wood J.M.D."/>
            <person name="Zagrodzka Z.B."/>
            <person name="Johannesson K."/>
            <person name="Butlin R.K."/>
            <person name="Leder E.H."/>
        </authorList>
    </citation>
    <scope>NUCLEOTIDE SEQUENCE [LARGE SCALE GENOMIC DNA]</scope>
    <source>
        <strain evidence="4">Snail1</strain>
        <tissue evidence="4">Muscle</tissue>
    </source>
</reference>
<gene>
    <name evidence="4" type="ORF">V1264_002407</name>
</gene>
<feature type="transmembrane region" description="Helical" evidence="2">
    <location>
        <begin position="153"/>
        <end position="180"/>
    </location>
</feature>
<dbReference type="AlphaFoldDB" id="A0AAN9GQW1"/>
<sequence>MFSKLNTSSGLLLIVVTCFAAVSATVYSTAINSHTTGRSTRTTLTTLTASASRVAATHARELTVTTRKPTITGSTSNGTGPTPIFPPSVTKATRSTMQFETSRDVNKTLYQTLSTEPTPASGMPRTSPSGSENSGKTSDSGSDASRGTYYTTLLAFVVCDTSLLVIIIVVIVITGVCLFYRKWNSKHNRADVEDGESSRDRKTRNSDVSTTKDVNSAPDGVDNALEEENYDVVGDLGSYTSLQTVHPGINRSISMGPEEVTVEKKKPRRERDRSEGDRRREGERRKGDRREGERREKKMTSEQMELNVSSTTTTSADVTSGHVDGDDPNELYENWSGP</sequence>
<feature type="signal peptide" evidence="3">
    <location>
        <begin position="1"/>
        <end position="24"/>
    </location>
</feature>
<feature type="region of interest" description="Disordered" evidence="1">
    <location>
        <begin position="114"/>
        <end position="144"/>
    </location>
</feature>
<keyword evidence="2" id="KW-1133">Transmembrane helix</keyword>
<evidence type="ECO:0000313" key="4">
    <source>
        <dbReference type="EMBL" id="KAK7116791.1"/>
    </source>
</evidence>
<feature type="region of interest" description="Disordered" evidence="1">
    <location>
        <begin position="247"/>
        <end position="338"/>
    </location>
</feature>
<feature type="compositionally biased region" description="Basic and acidic residues" evidence="1">
    <location>
        <begin position="189"/>
        <end position="205"/>
    </location>
</feature>
<protein>
    <submittedName>
        <fullName evidence="4">Uncharacterized protein</fullName>
    </submittedName>
</protein>
<evidence type="ECO:0000256" key="2">
    <source>
        <dbReference type="SAM" id="Phobius"/>
    </source>
</evidence>
<keyword evidence="5" id="KW-1185">Reference proteome</keyword>
<feature type="compositionally biased region" description="Low complexity" evidence="1">
    <location>
        <begin position="69"/>
        <end position="82"/>
    </location>
</feature>
<proteinExistence type="predicted"/>
<organism evidence="4 5">
    <name type="scientific">Littorina saxatilis</name>
    <dbReference type="NCBI Taxonomy" id="31220"/>
    <lineage>
        <taxon>Eukaryota</taxon>
        <taxon>Metazoa</taxon>
        <taxon>Spiralia</taxon>
        <taxon>Lophotrochozoa</taxon>
        <taxon>Mollusca</taxon>
        <taxon>Gastropoda</taxon>
        <taxon>Caenogastropoda</taxon>
        <taxon>Littorinimorpha</taxon>
        <taxon>Littorinoidea</taxon>
        <taxon>Littorinidae</taxon>
        <taxon>Littorina</taxon>
    </lineage>
</organism>
<keyword evidence="2" id="KW-0812">Transmembrane</keyword>
<feature type="compositionally biased region" description="Basic and acidic residues" evidence="1">
    <location>
        <begin position="261"/>
        <end position="300"/>
    </location>
</feature>